<dbReference type="EMBL" id="RKHJ01000001">
    <property type="protein sequence ID" value="ROR65209.1"/>
    <property type="molecule type" value="Genomic_DNA"/>
</dbReference>
<dbReference type="InterPro" id="IPR005561">
    <property type="entry name" value="ANTAR"/>
</dbReference>
<keyword evidence="1" id="KW-0808">Transferase</keyword>
<accession>A0A3N2AQ99</accession>
<reference evidence="6 7" key="1">
    <citation type="submission" date="2018-11" db="EMBL/GenBank/DDBJ databases">
        <title>Sequencing the genomes of 1000 actinobacteria strains.</title>
        <authorList>
            <person name="Klenk H.-P."/>
        </authorList>
    </citation>
    <scope>NUCLEOTIDE SEQUENCE [LARGE SCALE GENOMIC DNA]</scope>
    <source>
        <strain evidence="6 7">DSM 9580</strain>
    </source>
</reference>
<evidence type="ECO:0000256" key="1">
    <source>
        <dbReference type="ARBA" id="ARBA00022679"/>
    </source>
</evidence>
<dbReference type="Gene3D" id="3.30.450.40">
    <property type="match status" value="1"/>
</dbReference>
<sequence>MDRVLTAERLGEALASLAETLTSEYDVLQMLSTVVGECVELVDAGAGGLLLKDAHGRPELVASSEEGVNFVQVMQLNAGAGPCVEAARTGTTVSVADVEHVDGSWAEFRETALGYGYRSVHAVPLRARDEVIGSMGLYRTAPGELSRADAAAARALANLASIGIIQERAIRESGVLAEQLQHALDSRVCIEQAKGVIAASADVDMDRAFRMLRDHARKHNIKLLTVAQGVVDRSLEIGLSRDRKPAQ</sequence>
<dbReference type="SUPFAM" id="SSF55781">
    <property type="entry name" value="GAF domain-like"/>
    <property type="match status" value="1"/>
</dbReference>
<proteinExistence type="predicted"/>
<dbReference type="InterPro" id="IPR003018">
    <property type="entry name" value="GAF"/>
</dbReference>
<dbReference type="Pfam" id="PF01590">
    <property type="entry name" value="GAF"/>
    <property type="match status" value="1"/>
</dbReference>
<keyword evidence="4" id="KW-0804">Transcription</keyword>
<comment type="caution">
    <text evidence="6">The sequence shown here is derived from an EMBL/GenBank/DDBJ whole genome shotgun (WGS) entry which is preliminary data.</text>
</comment>
<evidence type="ECO:0000256" key="4">
    <source>
        <dbReference type="ARBA" id="ARBA00023163"/>
    </source>
</evidence>
<dbReference type="InterPro" id="IPR036388">
    <property type="entry name" value="WH-like_DNA-bd_sf"/>
</dbReference>
<evidence type="ECO:0000313" key="7">
    <source>
        <dbReference type="Proteomes" id="UP000275456"/>
    </source>
</evidence>
<dbReference type="Gene3D" id="1.10.10.10">
    <property type="entry name" value="Winged helix-like DNA-binding domain superfamily/Winged helix DNA-binding domain"/>
    <property type="match status" value="1"/>
</dbReference>
<keyword evidence="3" id="KW-0805">Transcription regulation</keyword>
<dbReference type="PIRSF" id="PIRSF036625">
    <property type="entry name" value="GAF_ANTAR"/>
    <property type="match status" value="1"/>
</dbReference>
<name>A0A3N2AQ99_9MICO</name>
<dbReference type="GO" id="GO:0003723">
    <property type="term" value="F:RNA binding"/>
    <property type="evidence" value="ECO:0007669"/>
    <property type="project" value="InterPro"/>
</dbReference>
<keyword evidence="2" id="KW-0418">Kinase</keyword>
<evidence type="ECO:0000259" key="5">
    <source>
        <dbReference type="PROSITE" id="PS50921"/>
    </source>
</evidence>
<evidence type="ECO:0000256" key="3">
    <source>
        <dbReference type="ARBA" id="ARBA00023015"/>
    </source>
</evidence>
<keyword evidence="7" id="KW-1185">Reference proteome</keyword>
<evidence type="ECO:0000313" key="6">
    <source>
        <dbReference type="EMBL" id="ROR65209.1"/>
    </source>
</evidence>
<protein>
    <submittedName>
        <fullName evidence="6">GAF domain-containing protein</fullName>
    </submittedName>
</protein>
<dbReference type="AlphaFoldDB" id="A0A3N2AQ99"/>
<dbReference type="InterPro" id="IPR029016">
    <property type="entry name" value="GAF-like_dom_sf"/>
</dbReference>
<gene>
    <name evidence="6" type="ORF">EDD26_0572</name>
</gene>
<dbReference type="InterPro" id="IPR011006">
    <property type="entry name" value="CheY-like_superfamily"/>
</dbReference>
<dbReference type="RefSeq" id="WP_123696323.1">
    <property type="nucleotide sequence ID" value="NZ_RKHJ01000001.1"/>
</dbReference>
<dbReference type="SMART" id="SM01012">
    <property type="entry name" value="ANTAR"/>
    <property type="match status" value="1"/>
</dbReference>
<dbReference type="Proteomes" id="UP000275456">
    <property type="component" value="Unassembled WGS sequence"/>
</dbReference>
<dbReference type="Pfam" id="PF03861">
    <property type="entry name" value="ANTAR"/>
    <property type="match status" value="1"/>
</dbReference>
<evidence type="ECO:0000256" key="2">
    <source>
        <dbReference type="ARBA" id="ARBA00022777"/>
    </source>
</evidence>
<dbReference type="PROSITE" id="PS50921">
    <property type="entry name" value="ANTAR"/>
    <property type="match status" value="1"/>
</dbReference>
<organism evidence="6 7">
    <name type="scientific">Agrococcus jenensis</name>
    <dbReference type="NCBI Taxonomy" id="46353"/>
    <lineage>
        <taxon>Bacteria</taxon>
        <taxon>Bacillati</taxon>
        <taxon>Actinomycetota</taxon>
        <taxon>Actinomycetes</taxon>
        <taxon>Micrococcales</taxon>
        <taxon>Microbacteriaceae</taxon>
        <taxon>Agrococcus</taxon>
    </lineage>
</organism>
<dbReference type="InterPro" id="IPR012074">
    <property type="entry name" value="GAF_ANTAR"/>
</dbReference>
<dbReference type="SMART" id="SM00065">
    <property type="entry name" value="GAF"/>
    <property type="match status" value="1"/>
</dbReference>
<dbReference type="GO" id="GO:0016301">
    <property type="term" value="F:kinase activity"/>
    <property type="evidence" value="ECO:0007669"/>
    <property type="project" value="UniProtKB-KW"/>
</dbReference>
<dbReference type="SUPFAM" id="SSF52172">
    <property type="entry name" value="CheY-like"/>
    <property type="match status" value="1"/>
</dbReference>
<dbReference type="OrthoDB" id="3683444at2"/>
<feature type="domain" description="ANTAR" evidence="5">
    <location>
        <begin position="170"/>
        <end position="231"/>
    </location>
</feature>